<dbReference type="GO" id="GO:0072583">
    <property type="term" value="P:clathrin-dependent endocytosis"/>
    <property type="evidence" value="ECO:0007669"/>
    <property type="project" value="InterPro"/>
</dbReference>
<evidence type="ECO:0000256" key="10">
    <source>
        <dbReference type="PIRNR" id="PIRNR015588"/>
    </source>
</evidence>
<evidence type="ECO:0000256" key="2">
    <source>
        <dbReference type="ARBA" id="ARBA00004277"/>
    </source>
</evidence>
<proteinExistence type="inferred from homology"/>
<accession>A0A0S4JQI5</accession>
<keyword evidence="9" id="KW-0168">Coated pit</keyword>
<dbReference type="OMA" id="QSNFVEY"/>
<evidence type="ECO:0000256" key="4">
    <source>
        <dbReference type="ARBA" id="ARBA00022448"/>
    </source>
</evidence>
<keyword evidence="7 10" id="KW-0653">Protein transport</keyword>
<dbReference type="AlphaFoldDB" id="A0A0S4JQI5"/>
<evidence type="ECO:0000256" key="6">
    <source>
        <dbReference type="ARBA" id="ARBA00022583"/>
    </source>
</evidence>
<comment type="subcellular location">
    <subcellularLocation>
        <location evidence="1">Cell membrane</location>
    </subcellularLocation>
    <subcellularLocation>
        <location evidence="2">Membrane</location>
        <location evidence="2">Coated pit</location>
        <topology evidence="2">Peripheral membrane protein</topology>
        <orientation evidence="2">Cytoplasmic side</orientation>
    </subcellularLocation>
</comment>
<keyword evidence="6" id="KW-0254">Endocytosis</keyword>
<dbReference type="InterPro" id="IPR016635">
    <property type="entry name" value="AP_complex_ssu"/>
</dbReference>
<reference evidence="13" key="1">
    <citation type="submission" date="2015-09" db="EMBL/GenBank/DDBJ databases">
        <authorList>
            <consortium name="Pathogen Informatics"/>
        </authorList>
    </citation>
    <scope>NUCLEOTIDE SEQUENCE [LARGE SCALE GENOMIC DNA]</scope>
    <source>
        <strain evidence="13">Lake Konstanz</strain>
    </source>
</reference>
<sequence>MPIQFLFLQNRMGKTRLAKFYTATEYAERERQKTDVHKLINNRESRFSNFVEYKDKTKLVYRRYAGLFFCLGVDPSDNELVYLEFIHLLVEVLDMFFKDVCELDLVFNFHKVYMIIDELILGGEIQEMSRPVILERLKTMDLTSK</sequence>
<gene>
    <name evidence="12" type="ORF">BSAL_33010</name>
</gene>
<organism evidence="12 13">
    <name type="scientific">Bodo saltans</name>
    <name type="common">Flagellated protozoan</name>
    <dbReference type="NCBI Taxonomy" id="75058"/>
    <lineage>
        <taxon>Eukaryota</taxon>
        <taxon>Discoba</taxon>
        <taxon>Euglenozoa</taxon>
        <taxon>Kinetoplastea</taxon>
        <taxon>Metakinetoplastina</taxon>
        <taxon>Eubodonida</taxon>
        <taxon>Bodonidae</taxon>
        <taxon>Bodo</taxon>
    </lineage>
</organism>
<comment type="similarity">
    <text evidence="3 10">Belongs to the adaptor complexes small subunit family.</text>
</comment>
<protein>
    <recommendedName>
        <fullName evidence="10">AP complex subunit sigma</fullName>
    </recommendedName>
</protein>
<dbReference type="InterPro" id="IPR022775">
    <property type="entry name" value="AP_mu_sigma_su"/>
</dbReference>
<keyword evidence="8 10" id="KW-0472">Membrane</keyword>
<dbReference type="Gene3D" id="3.30.450.60">
    <property type="match status" value="1"/>
</dbReference>
<dbReference type="EMBL" id="CYKH01001946">
    <property type="protein sequence ID" value="CUG91624.1"/>
    <property type="molecule type" value="Genomic_DNA"/>
</dbReference>
<dbReference type="Pfam" id="PF01217">
    <property type="entry name" value="Clat_adaptor_s"/>
    <property type="match status" value="1"/>
</dbReference>
<evidence type="ECO:0000256" key="3">
    <source>
        <dbReference type="ARBA" id="ARBA00006972"/>
    </source>
</evidence>
<dbReference type="Proteomes" id="UP000051952">
    <property type="component" value="Unassembled WGS sequence"/>
</dbReference>
<dbReference type="GO" id="GO:0006886">
    <property type="term" value="P:intracellular protein transport"/>
    <property type="evidence" value="ECO:0007669"/>
    <property type="project" value="UniProtKB-UniRule"/>
</dbReference>
<evidence type="ECO:0000256" key="5">
    <source>
        <dbReference type="ARBA" id="ARBA00022475"/>
    </source>
</evidence>
<dbReference type="SUPFAM" id="SSF64356">
    <property type="entry name" value="SNARE-like"/>
    <property type="match status" value="1"/>
</dbReference>
<dbReference type="GO" id="GO:0030122">
    <property type="term" value="C:AP-2 adaptor complex"/>
    <property type="evidence" value="ECO:0007669"/>
    <property type="project" value="InterPro"/>
</dbReference>
<evidence type="ECO:0000256" key="8">
    <source>
        <dbReference type="ARBA" id="ARBA00023136"/>
    </source>
</evidence>
<evidence type="ECO:0000256" key="9">
    <source>
        <dbReference type="ARBA" id="ARBA00023176"/>
    </source>
</evidence>
<dbReference type="CDD" id="cd14833">
    <property type="entry name" value="AP2_sigma"/>
    <property type="match status" value="1"/>
</dbReference>
<dbReference type="PANTHER" id="PTHR11753">
    <property type="entry name" value="ADAPTOR COMPLEXES SMALL SUBUNIT FAMILY"/>
    <property type="match status" value="1"/>
</dbReference>
<keyword evidence="5" id="KW-1003">Cell membrane</keyword>
<dbReference type="VEuPathDB" id="TriTrypDB:BSAL_33010"/>
<name>A0A0S4JQI5_BODSA</name>
<evidence type="ECO:0000313" key="13">
    <source>
        <dbReference type="Proteomes" id="UP000051952"/>
    </source>
</evidence>
<dbReference type="FunFam" id="3.30.450.60:FF:000010">
    <property type="entry name" value="AP complex subunit sigma"/>
    <property type="match status" value="1"/>
</dbReference>
<evidence type="ECO:0000259" key="11">
    <source>
        <dbReference type="Pfam" id="PF01217"/>
    </source>
</evidence>
<dbReference type="OrthoDB" id="371463at2759"/>
<dbReference type="InterPro" id="IPR027156">
    <property type="entry name" value="APS2"/>
</dbReference>
<feature type="domain" description="AP complex mu/sigma subunit" evidence="11">
    <location>
        <begin position="3"/>
        <end position="142"/>
    </location>
</feature>
<evidence type="ECO:0000256" key="7">
    <source>
        <dbReference type="ARBA" id="ARBA00022927"/>
    </source>
</evidence>
<dbReference type="GO" id="GO:0035615">
    <property type="term" value="F:clathrin adaptor activity"/>
    <property type="evidence" value="ECO:0007669"/>
    <property type="project" value="InterPro"/>
</dbReference>
<keyword evidence="4 10" id="KW-0813">Transport</keyword>
<keyword evidence="13" id="KW-1185">Reference proteome</keyword>
<evidence type="ECO:0000256" key="1">
    <source>
        <dbReference type="ARBA" id="ARBA00004236"/>
    </source>
</evidence>
<dbReference type="InterPro" id="IPR011012">
    <property type="entry name" value="Longin-like_dom_sf"/>
</dbReference>
<dbReference type="PIRSF" id="PIRSF015588">
    <property type="entry name" value="AP_complex_sigma"/>
    <property type="match status" value="1"/>
</dbReference>
<evidence type="ECO:0000313" key="12">
    <source>
        <dbReference type="EMBL" id="CUG91624.1"/>
    </source>
</evidence>